<sequence length="72" mass="7288">MTTGSGQGKAGGSVDDVINPALLQERPYCLQTSGPEGAARRGAVRRGAARCGAARCGALPGTLQHNEPSLIL</sequence>
<comment type="caution">
    <text evidence="1">The sequence shown here is derived from an EMBL/GenBank/DDBJ whole genome shotgun (WGS) entry which is preliminary data.</text>
</comment>
<keyword evidence="2" id="KW-1185">Reference proteome</keyword>
<gene>
    <name evidence="1" type="ORF">EYF80_052457</name>
</gene>
<reference evidence="1 2" key="1">
    <citation type="submission" date="2019-03" db="EMBL/GenBank/DDBJ databases">
        <title>First draft genome of Liparis tanakae, snailfish: a comprehensive survey of snailfish specific genes.</title>
        <authorList>
            <person name="Kim W."/>
            <person name="Song I."/>
            <person name="Jeong J.-H."/>
            <person name="Kim D."/>
            <person name="Kim S."/>
            <person name="Ryu S."/>
            <person name="Song J.Y."/>
            <person name="Lee S.K."/>
        </authorList>
    </citation>
    <scope>NUCLEOTIDE SEQUENCE [LARGE SCALE GENOMIC DNA]</scope>
    <source>
        <tissue evidence="1">Muscle</tissue>
    </source>
</reference>
<accession>A0A4Z2F852</accession>
<dbReference type="Proteomes" id="UP000314294">
    <property type="component" value="Unassembled WGS sequence"/>
</dbReference>
<organism evidence="1 2">
    <name type="scientific">Liparis tanakae</name>
    <name type="common">Tanaka's snailfish</name>
    <dbReference type="NCBI Taxonomy" id="230148"/>
    <lineage>
        <taxon>Eukaryota</taxon>
        <taxon>Metazoa</taxon>
        <taxon>Chordata</taxon>
        <taxon>Craniata</taxon>
        <taxon>Vertebrata</taxon>
        <taxon>Euteleostomi</taxon>
        <taxon>Actinopterygii</taxon>
        <taxon>Neopterygii</taxon>
        <taxon>Teleostei</taxon>
        <taxon>Neoteleostei</taxon>
        <taxon>Acanthomorphata</taxon>
        <taxon>Eupercaria</taxon>
        <taxon>Perciformes</taxon>
        <taxon>Cottioidei</taxon>
        <taxon>Cottales</taxon>
        <taxon>Liparidae</taxon>
        <taxon>Liparis</taxon>
    </lineage>
</organism>
<protein>
    <submittedName>
        <fullName evidence="1">Uncharacterized protein</fullName>
    </submittedName>
</protein>
<dbReference type="AlphaFoldDB" id="A0A4Z2F852"/>
<proteinExistence type="predicted"/>
<evidence type="ECO:0000313" key="2">
    <source>
        <dbReference type="Proteomes" id="UP000314294"/>
    </source>
</evidence>
<dbReference type="EMBL" id="SRLO01001495">
    <property type="protein sequence ID" value="TNN37389.1"/>
    <property type="molecule type" value="Genomic_DNA"/>
</dbReference>
<evidence type="ECO:0000313" key="1">
    <source>
        <dbReference type="EMBL" id="TNN37389.1"/>
    </source>
</evidence>
<name>A0A4Z2F852_9TELE</name>